<feature type="region of interest" description="Disordered" evidence="1">
    <location>
        <begin position="190"/>
        <end position="220"/>
    </location>
</feature>
<protein>
    <submittedName>
        <fullName evidence="2">Uncharacterized protein</fullName>
    </submittedName>
</protein>
<sequence length="532" mass="58375">MNTDTLSSEEAPKKHEKDPFDSAGIVLQSNLGTMTAEKVLAEDGVVKTDHAVDAVVPEGPTDVTMTAGSTKLPPSLSDKEETFENKPEAAHYLPAADVAPISLADTVSPPSRTAPDQFVPAGDEQSDGAGLIQLLMEDLARDKIFAQASDIEVEYTEYSSRDVHFDEHEAQAAEPTTEKSLLITSATGIDLPKHPEQSANESASLSAAIPPGPSPKTNQSLLPQHISRQKESRFASAELDANIARAPETVSPSRATTARTSKAGSRQTSGRKHPPRTLGTPMTIFTKKGLSFEVRPDRRPGLVDDMRAVLASNTNRGDESQGGIPLKGPELPSIDCRPPPSWFRKRYPATQQKLRTSYENFSVYSQPLPLARANSAPVQSTIQRHQLLRELRTRRDTALSEDYLGFPGVSPQAFTHHITALQKNGRFDSPFCQALAPTVNIFHPCHQTFSLLGKIHWQEEDRNLPRCHSPQYWKAAKHKPAAVSPSNNTQPHQLRAPSLRDLVPTIRQAKSVFPHQQRRVTQSKYVIPPDNV</sequence>
<feature type="region of interest" description="Disordered" evidence="1">
    <location>
        <begin position="58"/>
        <end position="77"/>
    </location>
</feature>
<proteinExistence type="predicted"/>
<dbReference type="EMBL" id="QEAQ01000033">
    <property type="protein sequence ID" value="TPX58699.1"/>
    <property type="molecule type" value="Genomic_DNA"/>
</dbReference>
<feature type="compositionally biased region" description="Basic and acidic residues" evidence="1">
    <location>
        <begin position="10"/>
        <end position="20"/>
    </location>
</feature>
<reference evidence="2 3" key="1">
    <citation type="journal article" date="2019" name="Sci. Rep.">
        <title>Comparative genomics of chytrid fungi reveal insights into the obligate biotrophic and pathogenic lifestyle of Synchytrium endobioticum.</title>
        <authorList>
            <person name="van de Vossenberg B.T.L.H."/>
            <person name="Warris S."/>
            <person name="Nguyen H.D.T."/>
            <person name="van Gent-Pelzer M.P.E."/>
            <person name="Joly D.L."/>
            <person name="van de Geest H.C."/>
            <person name="Bonants P.J.M."/>
            <person name="Smith D.S."/>
            <person name="Levesque C.A."/>
            <person name="van der Lee T.A.J."/>
        </authorList>
    </citation>
    <scope>NUCLEOTIDE SEQUENCE [LARGE SCALE GENOMIC DNA]</scope>
    <source>
        <strain evidence="2 3">CBS 809.83</strain>
    </source>
</reference>
<comment type="caution">
    <text evidence="2">The sequence shown here is derived from an EMBL/GenBank/DDBJ whole genome shotgun (WGS) entry which is preliminary data.</text>
</comment>
<dbReference type="AlphaFoldDB" id="A0A507E3N8"/>
<gene>
    <name evidence="2" type="ORF">PhCBS80983_g02948</name>
</gene>
<feature type="region of interest" description="Disordered" evidence="1">
    <location>
        <begin position="1"/>
        <end position="23"/>
    </location>
</feature>
<evidence type="ECO:0000313" key="3">
    <source>
        <dbReference type="Proteomes" id="UP000318582"/>
    </source>
</evidence>
<evidence type="ECO:0000313" key="2">
    <source>
        <dbReference type="EMBL" id="TPX58699.1"/>
    </source>
</evidence>
<feature type="compositionally biased region" description="Polar residues" evidence="1">
    <location>
        <begin position="250"/>
        <end position="268"/>
    </location>
</feature>
<organism evidence="2 3">
    <name type="scientific">Powellomyces hirtus</name>
    <dbReference type="NCBI Taxonomy" id="109895"/>
    <lineage>
        <taxon>Eukaryota</taxon>
        <taxon>Fungi</taxon>
        <taxon>Fungi incertae sedis</taxon>
        <taxon>Chytridiomycota</taxon>
        <taxon>Chytridiomycota incertae sedis</taxon>
        <taxon>Chytridiomycetes</taxon>
        <taxon>Spizellomycetales</taxon>
        <taxon>Powellomycetaceae</taxon>
        <taxon>Powellomyces</taxon>
    </lineage>
</organism>
<accession>A0A507E3N8</accession>
<name>A0A507E3N8_9FUNG</name>
<feature type="region of interest" description="Disordered" evidence="1">
    <location>
        <begin position="314"/>
        <end position="333"/>
    </location>
</feature>
<feature type="region of interest" description="Disordered" evidence="1">
    <location>
        <begin position="246"/>
        <end position="282"/>
    </location>
</feature>
<dbReference type="Proteomes" id="UP000318582">
    <property type="component" value="Unassembled WGS sequence"/>
</dbReference>
<keyword evidence="3" id="KW-1185">Reference proteome</keyword>
<evidence type="ECO:0000256" key="1">
    <source>
        <dbReference type="SAM" id="MobiDB-lite"/>
    </source>
</evidence>